<evidence type="ECO:0000313" key="3">
    <source>
        <dbReference type="EMBL" id="CAH1205473.1"/>
    </source>
</evidence>
<dbReference type="EMBL" id="CAKMMF010000011">
    <property type="protein sequence ID" value="CAH1205473.1"/>
    <property type="molecule type" value="Genomic_DNA"/>
</dbReference>
<keyword evidence="4" id="KW-1185">Reference proteome</keyword>
<dbReference type="Proteomes" id="UP000838686">
    <property type="component" value="Unassembled WGS sequence"/>
</dbReference>
<dbReference type="RefSeq" id="WP_236342253.1">
    <property type="nucleotide sequence ID" value="NZ_CAKMMF010000011.1"/>
</dbReference>
<evidence type="ECO:0008006" key="5">
    <source>
        <dbReference type="Google" id="ProtNLM"/>
    </source>
</evidence>
<feature type="compositionally biased region" description="Polar residues" evidence="1">
    <location>
        <begin position="36"/>
        <end position="50"/>
    </location>
</feature>
<gene>
    <name evidence="3" type="ORF">PAECIP111893_02355</name>
</gene>
<feature type="chain" id="PRO_5046769018" description="Lipoprotein" evidence="2">
    <location>
        <begin position="21"/>
        <end position="387"/>
    </location>
</feature>
<accession>A0ABM9C6P6</accession>
<evidence type="ECO:0000256" key="2">
    <source>
        <dbReference type="SAM" id="SignalP"/>
    </source>
</evidence>
<keyword evidence="2" id="KW-0732">Signal</keyword>
<name>A0ABM9C6P6_9BACL</name>
<sequence>MNKYKVKVLLALSLVLTACSNVNEPAAAPSVKPTVEVQSSSTQQTTNIPVSDSDAGKLLEQLIPDQWRTIPDQELFKATGDLNGDGIEDIAIALEEIKHEPEEAPRRALLLALGAGDGRYLKSAINEAIVYRADEGGVSGDPFASLRIEDATVHLEHYGGSNWRWSNGYRIGWRDGGWYAIGYSSSSEYLNSPSYEEIKYEANTGEVESYKLNEDGKEDRKKRQIDPGKYIKFEDLTPESFDFIIADPLTYKSESLGFSITFPESWSGYYRVAEEEERTMNIFFMGESEISRASLFDEEPGLYMFSIGTYKDLEEYGDLLDNVKEIGELNGTTYYFFTATDCSTCLLTYTDDLKEGDEERTFRDSDYQRVGRMNEDIEQIVQTFKGL</sequence>
<organism evidence="3 4">
    <name type="scientific">Paenibacillus plantiphilus</name>
    <dbReference type="NCBI Taxonomy" id="2905650"/>
    <lineage>
        <taxon>Bacteria</taxon>
        <taxon>Bacillati</taxon>
        <taxon>Bacillota</taxon>
        <taxon>Bacilli</taxon>
        <taxon>Bacillales</taxon>
        <taxon>Paenibacillaceae</taxon>
        <taxon>Paenibacillus</taxon>
    </lineage>
</organism>
<feature type="signal peptide" evidence="2">
    <location>
        <begin position="1"/>
        <end position="20"/>
    </location>
</feature>
<evidence type="ECO:0000256" key="1">
    <source>
        <dbReference type="SAM" id="MobiDB-lite"/>
    </source>
</evidence>
<feature type="region of interest" description="Disordered" evidence="1">
    <location>
        <begin position="31"/>
        <end position="51"/>
    </location>
</feature>
<proteinExistence type="predicted"/>
<reference evidence="3" key="1">
    <citation type="submission" date="2022-01" db="EMBL/GenBank/DDBJ databases">
        <authorList>
            <person name="Criscuolo A."/>
        </authorList>
    </citation>
    <scope>NUCLEOTIDE SEQUENCE</scope>
    <source>
        <strain evidence="3">CIP111893</strain>
    </source>
</reference>
<comment type="caution">
    <text evidence="3">The sequence shown here is derived from an EMBL/GenBank/DDBJ whole genome shotgun (WGS) entry which is preliminary data.</text>
</comment>
<dbReference type="PROSITE" id="PS51257">
    <property type="entry name" value="PROKAR_LIPOPROTEIN"/>
    <property type="match status" value="1"/>
</dbReference>
<evidence type="ECO:0000313" key="4">
    <source>
        <dbReference type="Proteomes" id="UP000838686"/>
    </source>
</evidence>
<protein>
    <recommendedName>
        <fullName evidence="5">Lipoprotein</fullName>
    </recommendedName>
</protein>